<feature type="signal peptide" evidence="1">
    <location>
        <begin position="1"/>
        <end position="26"/>
    </location>
</feature>
<evidence type="ECO:0008006" key="4">
    <source>
        <dbReference type="Google" id="ProtNLM"/>
    </source>
</evidence>
<proteinExistence type="predicted"/>
<evidence type="ECO:0000313" key="3">
    <source>
        <dbReference type="Proteomes" id="UP001499863"/>
    </source>
</evidence>
<name>A0ABP4IXA9_9ACTN</name>
<evidence type="ECO:0000256" key="1">
    <source>
        <dbReference type="SAM" id="SignalP"/>
    </source>
</evidence>
<dbReference type="EMBL" id="BAAAKJ010000238">
    <property type="protein sequence ID" value="GAA1401404.1"/>
    <property type="molecule type" value="Genomic_DNA"/>
</dbReference>
<keyword evidence="3" id="KW-1185">Reference proteome</keyword>
<protein>
    <recommendedName>
        <fullName evidence="4">Secreted protein</fullName>
    </recommendedName>
</protein>
<sequence length="165" mass="17084">MRKLFITTAAGLTVLGLALPVGTADAAPAGATAIAGATCDARYNQYGTDGNVRAWSDRDCSGTLLGTAAGNDANWGDGDGPFQGSDDNSAGSVMNTGYAGGKDVVAFYRLAGGGAAWASGYNCLKRSELYVDDLSRNYYTTGQNMNDSISSHEWVYASGCARFMS</sequence>
<comment type="caution">
    <text evidence="2">The sequence shown here is derived from an EMBL/GenBank/DDBJ whole genome shotgun (WGS) entry which is preliminary data.</text>
</comment>
<keyword evidence="1" id="KW-0732">Signal</keyword>
<feature type="chain" id="PRO_5047006812" description="Secreted protein" evidence="1">
    <location>
        <begin position="27"/>
        <end position="165"/>
    </location>
</feature>
<accession>A0ABP4IXA9</accession>
<reference evidence="3" key="1">
    <citation type="journal article" date="2019" name="Int. J. Syst. Evol. Microbiol.">
        <title>The Global Catalogue of Microorganisms (GCM) 10K type strain sequencing project: providing services to taxonomists for standard genome sequencing and annotation.</title>
        <authorList>
            <consortium name="The Broad Institute Genomics Platform"/>
            <consortium name="The Broad Institute Genome Sequencing Center for Infectious Disease"/>
            <person name="Wu L."/>
            <person name="Ma J."/>
        </authorList>
    </citation>
    <scope>NUCLEOTIDE SEQUENCE [LARGE SCALE GENOMIC DNA]</scope>
    <source>
        <strain evidence="3">JCM 12393</strain>
    </source>
</reference>
<dbReference type="RefSeq" id="WP_344338422.1">
    <property type="nucleotide sequence ID" value="NZ_BAAAKJ010000238.1"/>
</dbReference>
<evidence type="ECO:0000313" key="2">
    <source>
        <dbReference type="EMBL" id="GAA1401404.1"/>
    </source>
</evidence>
<dbReference type="Proteomes" id="UP001499863">
    <property type="component" value="Unassembled WGS sequence"/>
</dbReference>
<gene>
    <name evidence="2" type="ORF">GCM10009639_43650</name>
</gene>
<organism evidence="2 3">
    <name type="scientific">Kitasatospora putterlickiae</name>
    <dbReference type="NCBI Taxonomy" id="221725"/>
    <lineage>
        <taxon>Bacteria</taxon>
        <taxon>Bacillati</taxon>
        <taxon>Actinomycetota</taxon>
        <taxon>Actinomycetes</taxon>
        <taxon>Kitasatosporales</taxon>
        <taxon>Streptomycetaceae</taxon>
        <taxon>Kitasatospora</taxon>
    </lineage>
</organism>